<sequence length="279" mass="28928">MRAGEWLLRAGAVLEPFAGREAGREARLMLGAASGWSAARVAVAREEGLAPEVLGRAEAMLERRLAREPLALILGEWGFFGRSFAVTRHTLVPRPDTETLVELALAEPFGRVIDLGTGSGAIAVTLLAERGAASGVATDLSAGALEVAGGNAARHGVAGRLAFVQADWWQGVEGRFDLIVSNPPYVSAAEYDRLAPEITRYEPRAALTPGGDGLSAYRAILAGVGLHLSPGGRVLVEIGAAQGEAVVALFAAAGLDAVVVHPDMTGKARVVSGRARAVV</sequence>
<dbReference type="InterPro" id="IPR050320">
    <property type="entry name" value="N5-glutamine_MTase"/>
</dbReference>
<keyword evidence="9" id="KW-1185">Reference proteome</keyword>
<dbReference type="Proteomes" id="UP001337723">
    <property type="component" value="Chromosome"/>
</dbReference>
<dbReference type="NCBIfam" id="TIGR03534">
    <property type="entry name" value="RF_mod_PrmC"/>
    <property type="match status" value="1"/>
</dbReference>
<evidence type="ECO:0000256" key="3">
    <source>
        <dbReference type="ARBA" id="ARBA00022691"/>
    </source>
</evidence>
<evidence type="ECO:0000256" key="5">
    <source>
        <dbReference type="HAMAP-Rule" id="MF_02126"/>
    </source>
</evidence>
<dbReference type="CDD" id="cd02440">
    <property type="entry name" value="AdoMet_MTases"/>
    <property type="match status" value="1"/>
</dbReference>
<proteinExistence type="inferred from homology"/>
<keyword evidence="1 5" id="KW-0489">Methyltransferase</keyword>
<evidence type="ECO:0000313" key="9">
    <source>
        <dbReference type="Proteomes" id="UP001337723"/>
    </source>
</evidence>
<dbReference type="PANTHER" id="PTHR18895">
    <property type="entry name" value="HEMK METHYLTRANSFERASE"/>
    <property type="match status" value="1"/>
</dbReference>
<dbReference type="PANTHER" id="PTHR18895:SF74">
    <property type="entry name" value="MTRF1L RELEASE FACTOR GLUTAMINE METHYLTRANSFERASE"/>
    <property type="match status" value="1"/>
</dbReference>
<dbReference type="PROSITE" id="PS00092">
    <property type="entry name" value="N6_MTASE"/>
    <property type="match status" value="1"/>
</dbReference>
<evidence type="ECO:0000259" key="7">
    <source>
        <dbReference type="Pfam" id="PF17827"/>
    </source>
</evidence>
<dbReference type="EC" id="2.1.1.297" evidence="5"/>
<evidence type="ECO:0000256" key="1">
    <source>
        <dbReference type="ARBA" id="ARBA00022603"/>
    </source>
</evidence>
<dbReference type="InterPro" id="IPR019874">
    <property type="entry name" value="RF_methyltr_PrmC"/>
</dbReference>
<dbReference type="InterPro" id="IPR004556">
    <property type="entry name" value="HemK-like"/>
</dbReference>
<dbReference type="InterPro" id="IPR029063">
    <property type="entry name" value="SAM-dependent_MTases_sf"/>
</dbReference>
<dbReference type="InterPro" id="IPR040758">
    <property type="entry name" value="PrmC_N"/>
</dbReference>
<dbReference type="HAMAP" id="MF_02126">
    <property type="entry name" value="RF_methyltr_PrmC"/>
    <property type="match status" value="1"/>
</dbReference>
<protein>
    <recommendedName>
        <fullName evidence="5">Release factor glutamine methyltransferase</fullName>
        <shortName evidence="5">RF MTase</shortName>
        <ecNumber evidence="5">2.1.1.297</ecNumber>
    </recommendedName>
    <alternativeName>
        <fullName evidence="5">N5-glutamine methyltransferase PrmC</fullName>
    </alternativeName>
    <alternativeName>
        <fullName evidence="5">Protein-(glutamine-N5) MTase PrmC</fullName>
    </alternativeName>
    <alternativeName>
        <fullName evidence="5">Protein-glutamine N-methyltransferase PrmC</fullName>
    </alternativeName>
</protein>
<dbReference type="Pfam" id="PF17827">
    <property type="entry name" value="PrmC_N"/>
    <property type="match status" value="1"/>
</dbReference>
<dbReference type="GO" id="GO:0102559">
    <property type="term" value="F:peptide chain release factor N(5)-glutamine methyltransferase activity"/>
    <property type="evidence" value="ECO:0007669"/>
    <property type="project" value="UniProtKB-EC"/>
</dbReference>
<dbReference type="Pfam" id="PF05175">
    <property type="entry name" value="MTS"/>
    <property type="match status" value="1"/>
</dbReference>
<name>A0AA48H1R4_9RHOB</name>
<evidence type="ECO:0000256" key="4">
    <source>
        <dbReference type="ARBA" id="ARBA00048391"/>
    </source>
</evidence>
<feature type="binding site" evidence="5">
    <location>
        <begin position="182"/>
        <end position="185"/>
    </location>
    <ligand>
        <name>substrate</name>
    </ligand>
</feature>
<dbReference type="AlphaFoldDB" id="A0AA48H1R4"/>
<reference evidence="8 9" key="1">
    <citation type="submission" date="2023-01" db="EMBL/GenBank/DDBJ databases">
        <title>Complete genome sequence of Roseicyclus marinus strain Dej080120_10.</title>
        <authorList>
            <person name="Ueki S."/>
            <person name="Maruyama F."/>
        </authorList>
    </citation>
    <scope>NUCLEOTIDE SEQUENCE [LARGE SCALE GENOMIC DNA]</scope>
    <source>
        <strain evidence="8 9">Dej080120_10</strain>
    </source>
</reference>
<feature type="binding site" evidence="5">
    <location>
        <position position="139"/>
    </location>
    <ligand>
        <name>S-adenosyl-L-methionine</name>
        <dbReference type="ChEBI" id="CHEBI:59789"/>
    </ligand>
</feature>
<keyword evidence="2 5" id="KW-0808">Transferase</keyword>
<dbReference type="EMBL" id="AP027266">
    <property type="protein sequence ID" value="BDW84964.1"/>
    <property type="molecule type" value="Genomic_DNA"/>
</dbReference>
<dbReference type="KEGG" id="rmai:MACH21_11410"/>
<dbReference type="GO" id="GO:0032259">
    <property type="term" value="P:methylation"/>
    <property type="evidence" value="ECO:0007669"/>
    <property type="project" value="UniProtKB-KW"/>
</dbReference>
<comment type="catalytic activity">
    <reaction evidence="4 5">
        <text>L-glutaminyl-[peptide chain release factor] + S-adenosyl-L-methionine = N(5)-methyl-L-glutaminyl-[peptide chain release factor] + S-adenosyl-L-homocysteine + H(+)</text>
        <dbReference type="Rhea" id="RHEA:42896"/>
        <dbReference type="Rhea" id="RHEA-COMP:10271"/>
        <dbReference type="Rhea" id="RHEA-COMP:10272"/>
        <dbReference type="ChEBI" id="CHEBI:15378"/>
        <dbReference type="ChEBI" id="CHEBI:30011"/>
        <dbReference type="ChEBI" id="CHEBI:57856"/>
        <dbReference type="ChEBI" id="CHEBI:59789"/>
        <dbReference type="ChEBI" id="CHEBI:61891"/>
        <dbReference type="EC" id="2.1.1.297"/>
    </reaction>
</comment>
<comment type="function">
    <text evidence="5">Methylates the class 1 translation termination release factors RF1/PrfA and RF2/PrfB on the glutamine residue of the universally conserved GGQ motif.</text>
</comment>
<accession>A0AA48H1R4</accession>
<feature type="binding site" evidence="5">
    <location>
        <begin position="116"/>
        <end position="120"/>
    </location>
    <ligand>
        <name>S-adenosyl-L-methionine</name>
        <dbReference type="ChEBI" id="CHEBI:59789"/>
    </ligand>
</feature>
<dbReference type="Gene3D" id="3.40.50.150">
    <property type="entry name" value="Vaccinia Virus protein VP39"/>
    <property type="match status" value="1"/>
</dbReference>
<dbReference type="InterPro" id="IPR007848">
    <property type="entry name" value="Small_mtfrase_dom"/>
</dbReference>
<keyword evidence="3 5" id="KW-0949">S-adenosyl-L-methionine</keyword>
<organism evidence="8 9">
    <name type="scientific">Roseicyclus marinus</name>
    <dbReference type="NCBI Taxonomy" id="2161673"/>
    <lineage>
        <taxon>Bacteria</taxon>
        <taxon>Pseudomonadati</taxon>
        <taxon>Pseudomonadota</taxon>
        <taxon>Alphaproteobacteria</taxon>
        <taxon>Rhodobacterales</taxon>
        <taxon>Roseobacteraceae</taxon>
        <taxon>Roseicyclus</taxon>
    </lineage>
</organism>
<dbReference type="SUPFAM" id="SSF53335">
    <property type="entry name" value="S-adenosyl-L-methionine-dependent methyltransferases"/>
    <property type="match status" value="1"/>
</dbReference>
<dbReference type="InterPro" id="IPR002052">
    <property type="entry name" value="DNA_methylase_N6_adenine_CS"/>
</dbReference>
<feature type="domain" description="Methyltransferase small" evidence="6">
    <location>
        <begin position="97"/>
        <end position="211"/>
    </location>
</feature>
<dbReference type="GO" id="GO:0003676">
    <property type="term" value="F:nucleic acid binding"/>
    <property type="evidence" value="ECO:0007669"/>
    <property type="project" value="InterPro"/>
</dbReference>
<evidence type="ECO:0000313" key="8">
    <source>
        <dbReference type="EMBL" id="BDW84964.1"/>
    </source>
</evidence>
<comment type="similarity">
    <text evidence="5">Belongs to the protein N5-glutamine methyltransferase family. PrmC subfamily.</text>
</comment>
<dbReference type="RefSeq" id="WP_338275302.1">
    <property type="nucleotide sequence ID" value="NZ_AP027266.1"/>
</dbReference>
<gene>
    <name evidence="5 8" type="primary">prmC</name>
    <name evidence="8" type="ORF">MACH21_11410</name>
</gene>
<feature type="binding site" evidence="5">
    <location>
        <position position="182"/>
    </location>
    <ligand>
        <name>S-adenosyl-L-methionine</name>
        <dbReference type="ChEBI" id="CHEBI:59789"/>
    </ligand>
</feature>
<dbReference type="Gene3D" id="1.10.8.10">
    <property type="entry name" value="DNA helicase RuvA subunit, C-terminal domain"/>
    <property type="match status" value="1"/>
</dbReference>
<evidence type="ECO:0000259" key="6">
    <source>
        <dbReference type="Pfam" id="PF05175"/>
    </source>
</evidence>
<feature type="domain" description="Release factor glutamine methyltransferase N-terminal" evidence="7">
    <location>
        <begin position="5"/>
        <end position="75"/>
    </location>
</feature>
<dbReference type="NCBIfam" id="TIGR00536">
    <property type="entry name" value="hemK_fam"/>
    <property type="match status" value="1"/>
</dbReference>
<feature type="binding site" evidence="5">
    <location>
        <position position="168"/>
    </location>
    <ligand>
        <name>S-adenosyl-L-methionine</name>
        <dbReference type="ChEBI" id="CHEBI:59789"/>
    </ligand>
</feature>
<evidence type="ECO:0000256" key="2">
    <source>
        <dbReference type="ARBA" id="ARBA00022679"/>
    </source>
</evidence>